<dbReference type="InterPro" id="IPR036085">
    <property type="entry name" value="PAZ_dom_sf"/>
</dbReference>
<reference evidence="2" key="1">
    <citation type="submission" date="2022-11" db="UniProtKB">
        <authorList>
            <consortium name="WormBaseParasite"/>
        </authorList>
    </citation>
    <scope>IDENTIFICATION</scope>
</reference>
<organism evidence="1 2">
    <name type="scientific">Romanomermis culicivorax</name>
    <name type="common">Nematode worm</name>
    <dbReference type="NCBI Taxonomy" id="13658"/>
    <lineage>
        <taxon>Eukaryota</taxon>
        <taxon>Metazoa</taxon>
        <taxon>Ecdysozoa</taxon>
        <taxon>Nematoda</taxon>
        <taxon>Enoplea</taxon>
        <taxon>Dorylaimia</taxon>
        <taxon>Mermithida</taxon>
        <taxon>Mermithoidea</taxon>
        <taxon>Mermithidae</taxon>
        <taxon>Romanomermis</taxon>
    </lineage>
</organism>
<evidence type="ECO:0000313" key="1">
    <source>
        <dbReference type="Proteomes" id="UP000887565"/>
    </source>
</evidence>
<evidence type="ECO:0000313" key="2">
    <source>
        <dbReference type="WBParaSite" id="nRc.2.0.1.t31215-RA"/>
    </source>
</evidence>
<dbReference type="SUPFAM" id="SSF101690">
    <property type="entry name" value="PAZ domain"/>
    <property type="match status" value="1"/>
</dbReference>
<keyword evidence="1" id="KW-1185">Reference proteome</keyword>
<dbReference type="WBParaSite" id="nRc.2.0.1.t31215-RA">
    <property type="protein sequence ID" value="nRc.2.0.1.t31215-RA"/>
    <property type="gene ID" value="nRc.2.0.1.g31215"/>
</dbReference>
<name>A0A915JZ05_ROMCU</name>
<proteinExistence type="predicted"/>
<dbReference type="AlphaFoldDB" id="A0A915JZ05"/>
<sequence>MSENLNIEQRCANHYWTWQDVKAAEIHRKLVDVYGRTFAVQGLCPLDPTTLKIVFHGSDTYYSVIASFIWHYRYELIHYGQPTILVFGSNALETKYYCKFV</sequence>
<dbReference type="Proteomes" id="UP000887565">
    <property type="component" value="Unplaced"/>
</dbReference>
<protein>
    <submittedName>
        <fullName evidence="2">Uncharacterized protein</fullName>
    </submittedName>
</protein>
<accession>A0A915JZ05</accession>